<keyword evidence="14" id="KW-1185">Reference proteome</keyword>
<keyword evidence="10" id="KW-0539">Nucleus</keyword>
<evidence type="ECO:0000256" key="11">
    <source>
        <dbReference type="ARBA" id="ARBA00024037"/>
    </source>
</evidence>
<dbReference type="GO" id="GO:0005634">
    <property type="term" value="C:nucleus"/>
    <property type="evidence" value="ECO:0007669"/>
    <property type="project" value="UniProtKB-SubCell"/>
</dbReference>
<proteinExistence type="inferred from homology"/>
<dbReference type="SUPFAM" id="SSF49562">
    <property type="entry name" value="C2 domain (Calcium/lipid-binding domain, CaLB)"/>
    <property type="match status" value="1"/>
</dbReference>
<dbReference type="SMART" id="SM00239">
    <property type="entry name" value="C2"/>
    <property type="match status" value="1"/>
</dbReference>
<comment type="subcellular location">
    <subcellularLocation>
        <location evidence="2">Cell membrane</location>
    </subcellularLocation>
    <subcellularLocation>
        <location evidence="1">Nucleus</location>
    </subcellularLocation>
</comment>
<keyword evidence="7" id="KW-0106">Calcium</keyword>
<evidence type="ECO:0000256" key="3">
    <source>
        <dbReference type="ARBA" id="ARBA00022468"/>
    </source>
</evidence>
<evidence type="ECO:0000313" key="14">
    <source>
        <dbReference type="Proteomes" id="UP000626092"/>
    </source>
</evidence>
<dbReference type="Pfam" id="PF00168">
    <property type="entry name" value="C2"/>
    <property type="match status" value="1"/>
</dbReference>
<name>A0A834GDD5_RHOSS</name>
<dbReference type="PANTHER" id="PTHR45933:SF12">
    <property type="entry name" value="PROTEIN C2-DOMAIN ABA-RELATED 9"/>
    <property type="match status" value="1"/>
</dbReference>
<evidence type="ECO:0000256" key="4">
    <source>
        <dbReference type="ARBA" id="ARBA00022475"/>
    </source>
</evidence>
<evidence type="ECO:0000259" key="12">
    <source>
        <dbReference type="PROSITE" id="PS50004"/>
    </source>
</evidence>
<dbReference type="GO" id="GO:0009738">
    <property type="term" value="P:abscisic acid-activated signaling pathway"/>
    <property type="evidence" value="ECO:0007669"/>
    <property type="project" value="UniProtKB-KW"/>
</dbReference>
<evidence type="ECO:0000256" key="2">
    <source>
        <dbReference type="ARBA" id="ARBA00004236"/>
    </source>
</evidence>
<dbReference type="InterPro" id="IPR044562">
    <property type="entry name" value="CAR1-11"/>
</dbReference>
<evidence type="ECO:0000256" key="5">
    <source>
        <dbReference type="ARBA" id="ARBA00022682"/>
    </source>
</evidence>
<gene>
    <name evidence="13" type="ORF">RHSIM_Rhsim09G0064800</name>
</gene>
<dbReference type="PROSITE" id="PS50004">
    <property type="entry name" value="C2"/>
    <property type="match status" value="1"/>
</dbReference>
<dbReference type="GO" id="GO:0046872">
    <property type="term" value="F:metal ion binding"/>
    <property type="evidence" value="ECO:0007669"/>
    <property type="project" value="UniProtKB-KW"/>
</dbReference>
<dbReference type="GO" id="GO:0008289">
    <property type="term" value="F:lipid binding"/>
    <property type="evidence" value="ECO:0007669"/>
    <property type="project" value="UniProtKB-KW"/>
</dbReference>
<protein>
    <recommendedName>
        <fullName evidence="12">C2 domain-containing protein</fullName>
    </recommendedName>
</protein>
<keyword evidence="9" id="KW-0472">Membrane</keyword>
<keyword evidence="8" id="KW-0446">Lipid-binding</keyword>
<dbReference type="Gene3D" id="2.60.40.150">
    <property type="entry name" value="C2 domain"/>
    <property type="match status" value="1"/>
</dbReference>
<organism evidence="13 14">
    <name type="scientific">Rhododendron simsii</name>
    <name type="common">Sims's rhododendron</name>
    <dbReference type="NCBI Taxonomy" id="118357"/>
    <lineage>
        <taxon>Eukaryota</taxon>
        <taxon>Viridiplantae</taxon>
        <taxon>Streptophyta</taxon>
        <taxon>Embryophyta</taxon>
        <taxon>Tracheophyta</taxon>
        <taxon>Spermatophyta</taxon>
        <taxon>Magnoliopsida</taxon>
        <taxon>eudicotyledons</taxon>
        <taxon>Gunneridae</taxon>
        <taxon>Pentapetalae</taxon>
        <taxon>asterids</taxon>
        <taxon>Ericales</taxon>
        <taxon>Ericaceae</taxon>
        <taxon>Ericoideae</taxon>
        <taxon>Rhodoreae</taxon>
        <taxon>Rhododendron</taxon>
    </lineage>
</organism>
<comment type="similarity">
    <text evidence="11">Belongs to the plant CAR protein family.</text>
</comment>
<dbReference type="InterPro" id="IPR000008">
    <property type="entry name" value="C2_dom"/>
</dbReference>
<dbReference type="OrthoDB" id="73919at2759"/>
<keyword evidence="5" id="KW-0938">Abscisic acid signaling pathway</keyword>
<evidence type="ECO:0000256" key="9">
    <source>
        <dbReference type="ARBA" id="ARBA00023136"/>
    </source>
</evidence>
<feature type="domain" description="C2" evidence="12">
    <location>
        <begin position="1"/>
        <end position="122"/>
    </location>
</feature>
<reference evidence="13" key="1">
    <citation type="submission" date="2019-11" db="EMBL/GenBank/DDBJ databases">
        <authorList>
            <person name="Liu Y."/>
            <person name="Hou J."/>
            <person name="Li T.-Q."/>
            <person name="Guan C.-H."/>
            <person name="Wu X."/>
            <person name="Wu H.-Z."/>
            <person name="Ling F."/>
            <person name="Zhang R."/>
            <person name="Shi X.-G."/>
            <person name="Ren J.-P."/>
            <person name="Chen E.-F."/>
            <person name="Sun J.-M."/>
        </authorList>
    </citation>
    <scope>NUCLEOTIDE SEQUENCE</scope>
    <source>
        <strain evidence="13">Adult_tree_wgs_1</strain>
        <tissue evidence="13">Leaves</tissue>
    </source>
</reference>
<evidence type="ECO:0000256" key="8">
    <source>
        <dbReference type="ARBA" id="ARBA00023121"/>
    </source>
</evidence>
<keyword evidence="4" id="KW-1003">Cell membrane</keyword>
<evidence type="ECO:0000256" key="6">
    <source>
        <dbReference type="ARBA" id="ARBA00022723"/>
    </source>
</evidence>
<accession>A0A834GDD5</accession>
<comment type="caution">
    <text evidence="13">The sequence shown here is derived from an EMBL/GenBank/DDBJ whole genome shotgun (WGS) entry which is preliminary data.</text>
</comment>
<dbReference type="GO" id="GO:0005886">
    <property type="term" value="C:plasma membrane"/>
    <property type="evidence" value="ECO:0007669"/>
    <property type="project" value="UniProtKB-SubCell"/>
</dbReference>
<evidence type="ECO:0000313" key="13">
    <source>
        <dbReference type="EMBL" id="KAF7132026.1"/>
    </source>
</evidence>
<evidence type="ECO:0000256" key="10">
    <source>
        <dbReference type="ARBA" id="ARBA00023242"/>
    </source>
</evidence>
<dbReference type="PANTHER" id="PTHR45933">
    <property type="entry name" value="PROTEIN C2-DOMAIN ABA-RELATED 4"/>
    <property type="match status" value="1"/>
</dbReference>
<keyword evidence="3" id="KW-0343">GTPase activation</keyword>
<dbReference type="GO" id="GO:0005096">
    <property type="term" value="F:GTPase activator activity"/>
    <property type="evidence" value="ECO:0007669"/>
    <property type="project" value="UniProtKB-KW"/>
</dbReference>
<dbReference type="InterPro" id="IPR035892">
    <property type="entry name" value="C2_domain_sf"/>
</dbReference>
<evidence type="ECO:0000256" key="7">
    <source>
        <dbReference type="ARBA" id="ARBA00022837"/>
    </source>
</evidence>
<keyword evidence="6" id="KW-0479">Metal-binding</keyword>
<dbReference type="EMBL" id="WJXA01000009">
    <property type="protein sequence ID" value="KAF7132026.1"/>
    <property type="molecule type" value="Genomic_DNA"/>
</dbReference>
<evidence type="ECO:0000256" key="1">
    <source>
        <dbReference type="ARBA" id="ARBA00004123"/>
    </source>
</evidence>
<dbReference type="AlphaFoldDB" id="A0A834GDD5"/>
<sequence length="183" mass="20891">MENLMGLLRIRVRRGINLVVCDTVSSDPYVVVTLGKQASVVFVSYTDKLIASLRVKTQVVKKTCNPEWNEELTLSIMDSNDPIMLTVYDKDTFTEDDKMGDAVIDIKPYIECMKMGLQNLPNGTNVERVQPNRENCLADESCIIWNNGKMLQDMCLRLRNVERGEVEVQIEWINLPGRKAFQC</sequence>
<dbReference type="Proteomes" id="UP000626092">
    <property type="component" value="Unassembled WGS sequence"/>
</dbReference>